<proteinExistence type="inferred from homology"/>
<evidence type="ECO:0000256" key="2">
    <source>
        <dbReference type="ARBA" id="ARBA00005236"/>
    </source>
</evidence>
<dbReference type="PANTHER" id="PTHR30489">
    <property type="entry name" value="LIPOPROTEIN-RELEASING SYSTEM TRANSMEMBRANE PROTEIN LOLE"/>
    <property type="match status" value="1"/>
</dbReference>
<reference evidence="11" key="2">
    <citation type="journal article" date="2008" name="Microbiol. Mol. Biol. Rev.">
        <title>Structure, function, and evolution of bacterial ATP-binding cassette systems.</title>
        <authorList>
            <person name="Davidson A.L."/>
            <person name="Dassa E."/>
            <person name="Orelle C."/>
            <person name="Chen J."/>
        </authorList>
    </citation>
    <scope>NUCLEOTIDE SEQUENCE</scope>
</reference>
<keyword evidence="5 7" id="KW-1133">Transmembrane helix</keyword>
<evidence type="ECO:0000256" key="5">
    <source>
        <dbReference type="ARBA" id="ARBA00022989"/>
    </source>
</evidence>
<keyword evidence="4 7" id="KW-0812">Transmembrane</keyword>
<name>A0A8B6X8R7_9BURK</name>
<dbReference type="OrthoDB" id="9770036at2"/>
<reference evidence="11" key="3">
    <citation type="journal article" date="2014" name="J. Gen. Physiol.">
        <title>Structural diversity of ABC transporters.</title>
        <authorList>
            <person name="ter Beek J."/>
            <person name="Guskov A."/>
            <person name="Slotboom D.J."/>
        </authorList>
    </citation>
    <scope>NUCLEOTIDE SEQUENCE</scope>
</reference>
<evidence type="ECO:0000256" key="3">
    <source>
        <dbReference type="ARBA" id="ARBA00022475"/>
    </source>
</evidence>
<reference evidence="11" key="1">
    <citation type="journal article" date="2007" name="Curr. Opin. Struct. Biol.">
        <title>Structure and mechanism of ABC transporter proteins.</title>
        <authorList>
            <person name="Hollenstein K."/>
            <person name="Dawson R.J."/>
            <person name="Locher K.P."/>
        </authorList>
    </citation>
    <scope>NUCLEOTIDE SEQUENCE</scope>
</reference>
<feature type="domain" description="ABC3 transporter permease C-terminal" evidence="8">
    <location>
        <begin position="275"/>
        <end position="400"/>
    </location>
</feature>
<reference evidence="11" key="4">
    <citation type="journal article" date="2015" name="F1000Prime Rep">
        <title>Structure and mechanism of ABC transporters.</title>
        <authorList>
            <person name="Wilkens S."/>
        </authorList>
    </citation>
    <scope>NUCLEOTIDE SEQUENCE</scope>
</reference>
<dbReference type="GO" id="GO:0044874">
    <property type="term" value="P:lipoprotein localization to outer membrane"/>
    <property type="evidence" value="ECO:0007669"/>
    <property type="project" value="TreeGrafter"/>
</dbReference>
<evidence type="ECO:0000259" key="9">
    <source>
        <dbReference type="Pfam" id="PF12704"/>
    </source>
</evidence>
<protein>
    <submittedName>
        <fullName evidence="11">ABC transporter permease</fullName>
    </submittedName>
</protein>
<dbReference type="Pfam" id="PF02687">
    <property type="entry name" value="FtsX"/>
    <property type="match status" value="1"/>
</dbReference>
<dbReference type="InterPro" id="IPR051447">
    <property type="entry name" value="Lipoprotein-release_system"/>
</dbReference>
<dbReference type="GO" id="GO:0098797">
    <property type="term" value="C:plasma membrane protein complex"/>
    <property type="evidence" value="ECO:0007669"/>
    <property type="project" value="TreeGrafter"/>
</dbReference>
<evidence type="ECO:0000256" key="1">
    <source>
        <dbReference type="ARBA" id="ARBA00004651"/>
    </source>
</evidence>
<comment type="subcellular location">
    <subcellularLocation>
        <location evidence="1">Cell membrane</location>
        <topology evidence="1">Multi-pass membrane protein</topology>
    </subcellularLocation>
</comment>
<evidence type="ECO:0000259" key="8">
    <source>
        <dbReference type="Pfam" id="PF02687"/>
    </source>
</evidence>
<evidence type="ECO:0000313" key="10">
    <source>
        <dbReference type="Proteomes" id="UP000675920"/>
    </source>
</evidence>
<dbReference type="RefSeq" id="WP_034412206.1">
    <property type="nucleotide sequence ID" value="NZ_KI519499.1"/>
</dbReference>
<evidence type="ECO:0000313" key="11">
    <source>
        <dbReference type="RefSeq" id="WP_034412206.1"/>
    </source>
</evidence>
<organism evidence="10 11">
    <name type="scientific">Derxia gummosa DSM 723</name>
    <dbReference type="NCBI Taxonomy" id="1121388"/>
    <lineage>
        <taxon>Bacteria</taxon>
        <taxon>Pseudomonadati</taxon>
        <taxon>Pseudomonadota</taxon>
        <taxon>Betaproteobacteria</taxon>
        <taxon>Burkholderiales</taxon>
        <taxon>Alcaligenaceae</taxon>
        <taxon>Derxia</taxon>
    </lineage>
</organism>
<reference evidence="11" key="5">
    <citation type="submission" date="2025-08" db="UniProtKB">
        <authorList>
            <consortium name="RefSeq"/>
        </authorList>
    </citation>
    <scope>IDENTIFICATION</scope>
</reference>
<feature type="domain" description="MacB-like periplasmic core" evidence="9">
    <location>
        <begin position="18"/>
        <end position="240"/>
    </location>
</feature>
<feature type="transmembrane region" description="Helical" evidence="7">
    <location>
        <begin position="20"/>
        <end position="39"/>
    </location>
</feature>
<dbReference type="Pfam" id="PF12704">
    <property type="entry name" value="MacB_PCD"/>
    <property type="match status" value="1"/>
</dbReference>
<accession>A0A8B6X8R7</accession>
<feature type="transmembrane region" description="Helical" evidence="7">
    <location>
        <begin position="272"/>
        <end position="297"/>
    </location>
</feature>
<feature type="transmembrane region" description="Helical" evidence="7">
    <location>
        <begin position="320"/>
        <end position="353"/>
    </location>
</feature>
<dbReference type="PANTHER" id="PTHR30489:SF0">
    <property type="entry name" value="LIPOPROTEIN-RELEASING SYSTEM TRANSMEMBRANE PROTEIN LOLE"/>
    <property type="match status" value="1"/>
</dbReference>
<feature type="transmembrane region" description="Helical" evidence="7">
    <location>
        <begin position="373"/>
        <end position="397"/>
    </location>
</feature>
<dbReference type="Proteomes" id="UP000675920">
    <property type="component" value="Unplaced"/>
</dbReference>
<keyword evidence="6 7" id="KW-0472">Membrane</keyword>
<evidence type="ECO:0000256" key="7">
    <source>
        <dbReference type="SAM" id="Phobius"/>
    </source>
</evidence>
<sequence>MFFIKVGWRNILRHRRRSLVTLLAIVTGLVGIIAFGGFVQANYEGLRESVIRSQYGHLQLFRAGYEANHRQQPERYRLSPEDAGRIETLLAQAPHFAVAARRLEFTALLGSDKLSEAAIVRGVDPDNEGLINSALAIIDGNDLDSSEEDGVLLGEGLAQALGVKVGDTLTLMGTTAGGMMNALDVRVAGVFRSFAKEYDDRAAMVGLPLAQRLLSTGDVDNVVLLIDDTTKLDETVAWLTPRLEAAGLKVETKSWFELATFYRKVVDLYDGFFAFVVAVIALVVLFSIANTMMIAVMERTAEIGTLRALGTRREGVVKQFVVEALLLGLIGSAVGVVVAVGVSEVVSGLQIMMPPPPGSSRGYPLRIAQVPPLWALAACGVLVIAFFATLFPAMGAARRPVVDALRHV</sequence>
<dbReference type="InterPro" id="IPR025857">
    <property type="entry name" value="MacB_PCD"/>
</dbReference>
<evidence type="ECO:0000256" key="4">
    <source>
        <dbReference type="ARBA" id="ARBA00022692"/>
    </source>
</evidence>
<keyword evidence="10" id="KW-1185">Reference proteome</keyword>
<dbReference type="AlphaFoldDB" id="A0A8B6X8R7"/>
<comment type="similarity">
    <text evidence="2">Belongs to the ABC-4 integral membrane protein family. LolC/E subfamily.</text>
</comment>
<dbReference type="InterPro" id="IPR003838">
    <property type="entry name" value="ABC3_permease_C"/>
</dbReference>
<keyword evidence="3" id="KW-1003">Cell membrane</keyword>
<evidence type="ECO:0000256" key="6">
    <source>
        <dbReference type="ARBA" id="ARBA00023136"/>
    </source>
</evidence>